<evidence type="ECO:0000313" key="2">
    <source>
        <dbReference type="EMBL" id="MCU4753334.1"/>
    </source>
</evidence>
<accession>A0AAP2ZCJ4</accession>
<keyword evidence="3" id="KW-1185">Reference proteome</keyword>
<proteinExistence type="predicted"/>
<organism evidence="2 3">
    <name type="scientific">Natronosalvus hydrolyticus</name>
    <dbReference type="NCBI Taxonomy" id="2979988"/>
    <lineage>
        <taxon>Archaea</taxon>
        <taxon>Methanobacteriati</taxon>
        <taxon>Methanobacteriota</taxon>
        <taxon>Stenosarchaea group</taxon>
        <taxon>Halobacteria</taxon>
        <taxon>Halobacteriales</taxon>
        <taxon>Natrialbaceae</taxon>
        <taxon>Natronosalvus</taxon>
    </lineage>
</organism>
<sequence>MDRRLIVTVAFMTHLLGGGMLAIAQSTAGVNFTEGQLEFLVLVGYGGPLIAMGLIWLKNYAYGAPLLFGTAAANGWFVIYFFLIHDNPTNVGAVSGAGSGAYLYATIAVIVGSLVTAVASLWLWYGTSEGFRTAVDDLVRPSETE</sequence>
<dbReference type="EMBL" id="JAOPJZ010000016">
    <property type="protein sequence ID" value="MCU4753334.1"/>
    <property type="molecule type" value="Genomic_DNA"/>
</dbReference>
<feature type="transmembrane region" description="Helical" evidence="1">
    <location>
        <begin position="103"/>
        <end position="125"/>
    </location>
</feature>
<feature type="transmembrane region" description="Helical" evidence="1">
    <location>
        <begin position="64"/>
        <end position="83"/>
    </location>
</feature>
<name>A0AAP2ZCJ4_9EURY</name>
<dbReference type="RefSeq" id="WP_342809656.1">
    <property type="nucleotide sequence ID" value="NZ_JAOPJZ010000016.1"/>
</dbReference>
<gene>
    <name evidence="2" type="ORF">OB919_15330</name>
</gene>
<comment type="caution">
    <text evidence="2">The sequence shown here is derived from an EMBL/GenBank/DDBJ whole genome shotgun (WGS) entry which is preliminary data.</text>
</comment>
<protein>
    <submittedName>
        <fullName evidence="2">Uncharacterized protein</fullName>
    </submittedName>
</protein>
<keyword evidence="1" id="KW-0472">Membrane</keyword>
<keyword evidence="1" id="KW-1133">Transmembrane helix</keyword>
<reference evidence="2 3" key="1">
    <citation type="submission" date="2022-09" db="EMBL/GenBank/DDBJ databases">
        <title>Enrichment on poylsaccharides allowed isolation of novel metabolic and taxonomic groups of Haloarchaea.</title>
        <authorList>
            <person name="Sorokin D.Y."/>
            <person name="Elcheninov A.G."/>
            <person name="Khizhniak T.V."/>
            <person name="Kolganova T.V."/>
            <person name="Kublanov I.V."/>
        </authorList>
    </citation>
    <scope>NUCLEOTIDE SEQUENCE [LARGE SCALE GENOMIC DNA]</scope>
    <source>
        <strain evidence="2 3">AArc-curdl1</strain>
    </source>
</reference>
<dbReference type="AlphaFoldDB" id="A0AAP2ZCJ4"/>
<feature type="transmembrane region" description="Helical" evidence="1">
    <location>
        <begin position="40"/>
        <end position="57"/>
    </location>
</feature>
<evidence type="ECO:0000256" key="1">
    <source>
        <dbReference type="SAM" id="Phobius"/>
    </source>
</evidence>
<dbReference type="Proteomes" id="UP001321047">
    <property type="component" value="Unassembled WGS sequence"/>
</dbReference>
<keyword evidence="1" id="KW-0812">Transmembrane</keyword>
<evidence type="ECO:0000313" key="3">
    <source>
        <dbReference type="Proteomes" id="UP001321047"/>
    </source>
</evidence>